<evidence type="ECO:0000256" key="2">
    <source>
        <dbReference type="SAM" id="SignalP"/>
    </source>
</evidence>
<name>A0A232M196_9EURO</name>
<gene>
    <name evidence="3" type="ORF">Egran_02054</name>
</gene>
<proteinExistence type="predicted"/>
<dbReference type="Gene3D" id="2.40.40.10">
    <property type="entry name" value="RlpA-like domain"/>
    <property type="match status" value="1"/>
</dbReference>
<dbReference type="PANTHER" id="PTHR31836:SF24">
    <property type="entry name" value="RLPA-LIKE PROTEIN DOUBLE-PSI BETA-BARREL DOMAIN-CONTAINING PROTEIN"/>
    <property type="match status" value="1"/>
</dbReference>
<evidence type="ECO:0008006" key="5">
    <source>
        <dbReference type="Google" id="ProtNLM"/>
    </source>
</evidence>
<dbReference type="SUPFAM" id="SSF50685">
    <property type="entry name" value="Barwin-like endoglucanases"/>
    <property type="match status" value="1"/>
</dbReference>
<evidence type="ECO:0000313" key="4">
    <source>
        <dbReference type="Proteomes" id="UP000243515"/>
    </source>
</evidence>
<dbReference type="InterPro" id="IPR036908">
    <property type="entry name" value="RlpA-like_sf"/>
</dbReference>
<reference evidence="3 4" key="1">
    <citation type="journal article" date="2015" name="Environ. Microbiol.">
        <title>Metagenome sequence of Elaphomyces granulatus from sporocarp tissue reveals Ascomycota ectomycorrhizal fingerprints of genome expansion and a Proteobacteria-rich microbiome.</title>
        <authorList>
            <person name="Quandt C.A."/>
            <person name="Kohler A."/>
            <person name="Hesse C.N."/>
            <person name="Sharpton T.J."/>
            <person name="Martin F."/>
            <person name="Spatafora J.W."/>
        </authorList>
    </citation>
    <scope>NUCLEOTIDE SEQUENCE [LARGE SCALE GENOMIC DNA]</scope>
    <source>
        <strain evidence="3 4">OSC145934</strain>
    </source>
</reference>
<comment type="caution">
    <text evidence="3">The sequence shown here is derived from an EMBL/GenBank/DDBJ whole genome shotgun (WGS) entry which is preliminary data.</text>
</comment>
<dbReference type="PANTHER" id="PTHR31836">
    <property type="match status" value="1"/>
</dbReference>
<dbReference type="Proteomes" id="UP000243515">
    <property type="component" value="Unassembled WGS sequence"/>
</dbReference>
<sequence length="130" mass="13684">MLFGKALVALATVFGLPAAVAHNGGRGTVYFQNNVAGSCGNVNPDSALIVALGNYWMKNQDKSPYCGRKIKVKNVGSNSGSHGKGNNLTVTVADTCESCGEDDIDFSVGAWNKLTNKSPGGTIIIDWEFE</sequence>
<evidence type="ECO:0000313" key="3">
    <source>
        <dbReference type="EMBL" id="OXV10185.1"/>
    </source>
</evidence>
<dbReference type="OrthoDB" id="4168200at2759"/>
<feature type="signal peptide" evidence="2">
    <location>
        <begin position="1"/>
        <end position="21"/>
    </location>
</feature>
<keyword evidence="1 2" id="KW-0732">Signal</keyword>
<protein>
    <recommendedName>
        <fullName evidence="5">RlpA-like protein double-psi beta-barrel domain-containing protein</fullName>
    </recommendedName>
</protein>
<keyword evidence="4" id="KW-1185">Reference proteome</keyword>
<dbReference type="EMBL" id="NPHW01003079">
    <property type="protein sequence ID" value="OXV10185.1"/>
    <property type="molecule type" value="Genomic_DNA"/>
</dbReference>
<dbReference type="AlphaFoldDB" id="A0A232M196"/>
<feature type="chain" id="PRO_5013257672" description="RlpA-like protein double-psi beta-barrel domain-containing protein" evidence="2">
    <location>
        <begin position="22"/>
        <end position="130"/>
    </location>
</feature>
<evidence type="ECO:0000256" key="1">
    <source>
        <dbReference type="ARBA" id="ARBA00022729"/>
    </source>
</evidence>
<dbReference type="InterPro" id="IPR051477">
    <property type="entry name" value="Expansin_CellWall"/>
</dbReference>
<accession>A0A232M196</accession>
<organism evidence="3 4">
    <name type="scientific">Elaphomyces granulatus</name>
    <dbReference type="NCBI Taxonomy" id="519963"/>
    <lineage>
        <taxon>Eukaryota</taxon>
        <taxon>Fungi</taxon>
        <taxon>Dikarya</taxon>
        <taxon>Ascomycota</taxon>
        <taxon>Pezizomycotina</taxon>
        <taxon>Eurotiomycetes</taxon>
        <taxon>Eurotiomycetidae</taxon>
        <taxon>Eurotiales</taxon>
        <taxon>Elaphomycetaceae</taxon>
        <taxon>Elaphomyces</taxon>
    </lineage>
</organism>
<dbReference type="CDD" id="cd22191">
    <property type="entry name" value="DPBB_RlpA_EXP_N-like"/>
    <property type="match status" value="1"/>
</dbReference>